<proteinExistence type="predicted"/>
<feature type="compositionally biased region" description="Basic and acidic residues" evidence="1">
    <location>
        <begin position="135"/>
        <end position="149"/>
    </location>
</feature>
<feature type="region of interest" description="Disordered" evidence="1">
    <location>
        <begin position="133"/>
        <end position="161"/>
    </location>
</feature>
<evidence type="ECO:0000256" key="1">
    <source>
        <dbReference type="SAM" id="MobiDB-lite"/>
    </source>
</evidence>
<dbReference type="Proteomes" id="UP001215598">
    <property type="component" value="Unassembled WGS sequence"/>
</dbReference>
<reference evidence="2" key="1">
    <citation type="submission" date="2023-03" db="EMBL/GenBank/DDBJ databases">
        <title>Massive genome expansion in bonnet fungi (Mycena s.s.) driven by repeated elements and novel gene families across ecological guilds.</title>
        <authorList>
            <consortium name="Lawrence Berkeley National Laboratory"/>
            <person name="Harder C.B."/>
            <person name="Miyauchi S."/>
            <person name="Viragh M."/>
            <person name="Kuo A."/>
            <person name="Thoen E."/>
            <person name="Andreopoulos B."/>
            <person name="Lu D."/>
            <person name="Skrede I."/>
            <person name="Drula E."/>
            <person name="Henrissat B."/>
            <person name="Morin E."/>
            <person name="Kohler A."/>
            <person name="Barry K."/>
            <person name="LaButti K."/>
            <person name="Morin E."/>
            <person name="Salamov A."/>
            <person name="Lipzen A."/>
            <person name="Mereny Z."/>
            <person name="Hegedus B."/>
            <person name="Baldrian P."/>
            <person name="Stursova M."/>
            <person name="Weitz H."/>
            <person name="Taylor A."/>
            <person name="Grigoriev I.V."/>
            <person name="Nagy L.G."/>
            <person name="Martin F."/>
            <person name="Kauserud H."/>
        </authorList>
    </citation>
    <scope>NUCLEOTIDE SEQUENCE</scope>
    <source>
        <strain evidence="2">CBHHK182m</strain>
    </source>
</reference>
<feature type="compositionally biased region" description="Low complexity" evidence="1">
    <location>
        <begin position="748"/>
        <end position="761"/>
    </location>
</feature>
<feature type="compositionally biased region" description="Basic and acidic residues" evidence="1">
    <location>
        <begin position="488"/>
        <end position="498"/>
    </location>
</feature>
<evidence type="ECO:0000313" key="3">
    <source>
        <dbReference type="Proteomes" id="UP001215598"/>
    </source>
</evidence>
<keyword evidence="3" id="KW-1185">Reference proteome</keyword>
<dbReference type="AlphaFoldDB" id="A0AAD7JRM7"/>
<evidence type="ECO:0000313" key="2">
    <source>
        <dbReference type="EMBL" id="KAJ7768990.1"/>
    </source>
</evidence>
<gene>
    <name evidence="2" type="ORF">B0H16DRAFT_1716188</name>
</gene>
<protein>
    <submittedName>
        <fullName evidence="2">Uncharacterized protein</fullName>
    </submittedName>
</protein>
<feature type="compositionally biased region" description="Basic and acidic residues" evidence="1">
    <location>
        <begin position="614"/>
        <end position="732"/>
    </location>
</feature>
<accession>A0AAD7JRM7</accession>
<feature type="region of interest" description="Disordered" evidence="1">
    <location>
        <begin position="58"/>
        <end position="81"/>
    </location>
</feature>
<dbReference type="EMBL" id="JARKIB010000019">
    <property type="protein sequence ID" value="KAJ7768990.1"/>
    <property type="molecule type" value="Genomic_DNA"/>
</dbReference>
<feature type="region of interest" description="Disordered" evidence="1">
    <location>
        <begin position="474"/>
        <end position="773"/>
    </location>
</feature>
<organism evidence="2 3">
    <name type="scientific">Mycena metata</name>
    <dbReference type="NCBI Taxonomy" id="1033252"/>
    <lineage>
        <taxon>Eukaryota</taxon>
        <taxon>Fungi</taxon>
        <taxon>Dikarya</taxon>
        <taxon>Basidiomycota</taxon>
        <taxon>Agaricomycotina</taxon>
        <taxon>Agaricomycetes</taxon>
        <taxon>Agaricomycetidae</taxon>
        <taxon>Agaricales</taxon>
        <taxon>Marasmiineae</taxon>
        <taxon>Mycenaceae</taxon>
        <taxon>Mycena</taxon>
    </lineage>
</organism>
<name>A0AAD7JRM7_9AGAR</name>
<comment type="caution">
    <text evidence="2">The sequence shown here is derived from an EMBL/GenBank/DDBJ whole genome shotgun (WGS) entry which is preliminary data.</text>
</comment>
<feature type="compositionally biased region" description="Pro residues" evidence="1">
    <location>
        <begin position="509"/>
        <end position="531"/>
    </location>
</feature>
<sequence>MGSGAGIRWAIRLVLGSLESPRSGLLHTGQPVNGLWSGHPVGPTDADIVFEAAIAGEDEDEEADDDGHPSGAKKRGPIPADTRRRVLDAHKAYLAQIQTIATDTGTSSKILHQLVGTTVKKPRKTSAWNMWQAKYADEHPKAEEDKTEKEGEDEDETAPRKSYYKRSRDAFVEACGDIDPKATAAVLAHLPELAEWRKILVEKAVADACNKGTLRTKIQTEIKPAIQILHMLLESYNVYGFGYIIDTDGDASFLFGAGENFKEMRGTHNLALKRNVKDYKHIFGEIEQHKRGQPALPPVALITREEASKRDIYRQDFSRILAGQLYRFAHAADLLPNPDPKSFRMLWNVKFLDMVWRCRCRIENYPEKLEEQSFLIGSSTADSRIIRESTYRAFMPALQGANSGRATANVGPVMAIVGWDDGEYLISPSCAAIDVAFVDEKELLPEEQGEVPLVSTADSVLFYVRDSPAWQKTIGSAAKVAQRRGKGKGKEKEKERKAVSPSPSRFRSPSPPAQDPLPRPSVPPQHPPPNPSRRVDSREYPDECLDGPHFADPSNRLYPSDNGRWLDTAPPAEPQRYYPGPGLHDDRAYADNRAAPPAAEPPRYYPGPGCERLVLYDRGPEHDPRRHDDRFVYDHRPRNDRFVYDDRVVYRLPRDDRDDRRPHDDRFVYDHRPRNDRRPHDDCLVYDRRPHDDRDRRPHDDRSSREERDRAKPTRVDDGEVAKPIKGARVDDGEAAGPSNKRQHTMESQEQATEAVQQQTEKPGEALPFPGRGVPVPGALPWPGPYRLRFWVKTNDTQEPRGSPDFYASHFVGTDQSTTADRCTYAFNPDGSWTSIPEWSTPAFASPGDEERYQRAREIMAL</sequence>